<protein>
    <submittedName>
        <fullName evidence="1">Uncharacterized protein</fullName>
    </submittedName>
</protein>
<reference evidence="1" key="1">
    <citation type="submission" date="2023-03" db="EMBL/GenBank/DDBJ databases">
        <title>Massive genome expansion in bonnet fungi (Mycena s.s.) driven by repeated elements and novel gene families across ecological guilds.</title>
        <authorList>
            <consortium name="Lawrence Berkeley National Laboratory"/>
            <person name="Harder C.B."/>
            <person name="Miyauchi S."/>
            <person name="Viragh M."/>
            <person name="Kuo A."/>
            <person name="Thoen E."/>
            <person name="Andreopoulos B."/>
            <person name="Lu D."/>
            <person name="Skrede I."/>
            <person name="Drula E."/>
            <person name="Henrissat B."/>
            <person name="Morin E."/>
            <person name="Kohler A."/>
            <person name="Barry K."/>
            <person name="LaButti K."/>
            <person name="Morin E."/>
            <person name="Salamov A."/>
            <person name="Lipzen A."/>
            <person name="Mereny Z."/>
            <person name="Hegedus B."/>
            <person name="Baldrian P."/>
            <person name="Stursova M."/>
            <person name="Weitz H."/>
            <person name="Taylor A."/>
            <person name="Grigoriev I.V."/>
            <person name="Nagy L.G."/>
            <person name="Martin F."/>
            <person name="Kauserud H."/>
        </authorList>
    </citation>
    <scope>NUCLEOTIDE SEQUENCE</scope>
    <source>
        <strain evidence="1">CBHHK200</strain>
    </source>
</reference>
<organism evidence="1 2">
    <name type="scientific">Mycena alexandri</name>
    <dbReference type="NCBI Taxonomy" id="1745969"/>
    <lineage>
        <taxon>Eukaryota</taxon>
        <taxon>Fungi</taxon>
        <taxon>Dikarya</taxon>
        <taxon>Basidiomycota</taxon>
        <taxon>Agaricomycotina</taxon>
        <taxon>Agaricomycetes</taxon>
        <taxon>Agaricomycetidae</taxon>
        <taxon>Agaricales</taxon>
        <taxon>Marasmiineae</taxon>
        <taxon>Mycenaceae</taxon>
        <taxon>Mycena</taxon>
    </lineage>
</organism>
<keyword evidence="2" id="KW-1185">Reference proteome</keyword>
<accession>A0AAD6RYW0</accession>
<proteinExistence type="predicted"/>
<dbReference type="EMBL" id="JARJCM010000396">
    <property type="protein sequence ID" value="KAJ7017567.1"/>
    <property type="molecule type" value="Genomic_DNA"/>
</dbReference>
<gene>
    <name evidence="1" type="ORF">C8F04DRAFT_1405783</name>
</gene>
<dbReference type="AlphaFoldDB" id="A0AAD6RYW0"/>
<name>A0AAD6RYW0_9AGAR</name>
<dbReference type="Proteomes" id="UP001218188">
    <property type="component" value="Unassembled WGS sequence"/>
</dbReference>
<evidence type="ECO:0000313" key="2">
    <source>
        <dbReference type="Proteomes" id="UP001218188"/>
    </source>
</evidence>
<sequence length="111" mass="12220">MTMGEFVGRYGREESAWAAGGEKVERVRMEAGLGEADVVVGVHKVYLTQPAFHYFEDQLRSCDVEETKCARALDADLADGGHANTYYGPLRIIHLLPRPPPTASYSASFTL</sequence>
<evidence type="ECO:0000313" key="1">
    <source>
        <dbReference type="EMBL" id="KAJ7017567.1"/>
    </source>
</evidence>
<comment type="caution">
    <text evidence="1">The sequence shown here is derived from an EMBL/GenBank/DDBJ whole genome shotgun (WGS) entry which is preliminary data.</text>
</comment>